<dbReference type="InterPro" id="IPR001680">
    <property type="entry name" value="WD40_rpt"/>
</dbReference>
<comment type="caution">
    <text evidence="12">The sequence shown here is derived from an EMBL/GenBank/DDBJ whole genome shotgun (WGS) entry which is preliminary data.</text>
</comment>
<evidence type="ECO:0000259" key="10">
    <source>
        <dbReference type="Pfam" id="PF07850"/>
    </source>
</evidence>
<evidence type="ECO:0000256" key="4">
    <source>
        <dbReference type="ARBA" id="ARBA00022737"/>
    </source>
</evidence>
<dbReference type="SMART" id="SM00320">
    <property type="entry name" value="WD40"/>
    <property type="match status" value="6"/>
</dbReference>
<comment type="similarity">
    <text evidence="1">Belongs to the universal ribosomal protein uS14 family.</text>
</comment>
<evidence type="ECO:0000256" key="7">
    <source>
        <dbReference type="PROSITE-ProRule" id="PRU00221"/>
    </source>
</evidence>
<evidence type="ECO:0000256" key="2">
    <source>
        <dbReference type="ARBA" id="ARBA00021207"/>
    </source>
</evidence>
<keyword evidence="6" id="KW-0687">Ribonucleoprotein</keyword>
<dbReference type="InterPro" id="IPR056780">
    <property type="entry name" value="Renin_r_C"/>
</dbReference>
<dbReference type="InterPro" id="IPR040324">
    <property type="entry name" value="WDR44/Dgr2"/>
</dbReference>
<dbReference type="Pfam" id="PF00400">
    <property type="entry name" value="WD40"/>
    <property type="match status" value="4"/>
</dbReference>
<feature type="region of interest" description="Disordered" evidence="8">
    <location>
        <begin position="132"/>
        <end position="155"/>
    </location>
</feature>
<dbReference type="Pfam" id="PF25294">
    <property type="entry name" value="RENR_N"/>
    <property type="match status" value="1"/>
</dbReference>
<dbReference type="GO" id="GO:0006412">
    <property type="term" value="P:translation"/>
    <property type="evidence" value="ECO:0007669"/>
    <property type="project" value="InterPro"/>
</dbReference>
<dbReference type="PANTHER" id="PTHR14221:SF0">
    <property type="entry name" value="WD REPEAT-CONTAINING PROTEIN 44"/>
    <property type="match status" value="1"/>
</dbReference>
<evidence type="ECO:0000256" key="1">
    <source>
        <dbReference type="ARBA" id="ARBA00009083"/>
    </source>
</evidence>
<dbReference type="PROSITE" id="PS50082">
    <property type="entry name" value="WD_REPEATS_2"/>
    <property type="match status" value="4"/>
</dbReference>
<dbReference type="InterPro" id="IPR036322">
    <property type="entry name" value="WD40_repeat_dom_sf"/>
</dbReference>
<keyword evidence="4" id="KW-0677">Repeat</keyword>
<keyword evidence="9" id="KW-0472">Membrane</keyword>
<evidence type="ECO:0000256" key="6">
    <source>
        <dbReference type="ARBA" id="ARBA00023274"/>
    </source>
</evidence>
<evidence type="ECO:0000256" key="5">
    <source>
        <dbReference type="ARBA" id="ARBA00022980"/>
    </source>
</evidence>
<feature type="transmembrane region" description="Helical" evidence="9">
    <location>
        <begin position="1041"/>
        <end position="1065"/>
    </location>
</feature>
<feature type="region of interest" description="Disordered" evidence="8">
    <location>
        <begin position="496"/>
        <end position="525"/>
    </location>
</feature>
<keyword evidence="13" id="KW-1185">Reference proteome</keyword>
<feature type="repeat" description="WD" evidence="7">
    <location>
        <begin position="209"/>
        <end position="243"/>
    </location>
</feature>
<sequence>MFCSGAASRLPKEEEESYNESEKEETGAVDSTPIVRAKSAKKGPFDFDGTRLVQELSNEHTGAVWCMKFSLCGRLLATAGQDNIIRVWVLRNHLAYFNTMRERYNSQSKKNSTVSLGENLLQKAMQEIENDFRSSSTTLGESIESSECRDEESGGENCAVMAPKPLCTYRGHTADVLDLSWSRNYFILSSGMDRTVKLWHLSRPECLCCFQHMDFVTCIAFMPKDDRYFLSGSLDGKLRLWHIPDKKVALWNEVEQVKFITAIAFVKNGRFAVVGTYDGRCFFYSTDQLKYHTVIDVRSSRGKNARGHKVTGLAVHGDKLLVTSNDSRIRMYDLRDMALTCKFKGAQNERSQIRASFSPDGKHIVCGSEDHYVYVWTTADLPSSLAVRKDRNDSWQRIRCHSACVSAAIFAPRPQLFLSLLEQRRSGAEDRRYEPGVHLKNAQERQLHGDVIISADLSGSIKILMLLRTYMLDRVLQVASKVHLSRMLSAKGAPLDVKSAEHVAPAESEEAASSKEMSPAENGEEDALSADAMLENMLLRTYMLDRVLQVASKVHLSRMLSAKGAPLDVKSAEHVAPAESEEAASSKEMSPAENGEEDALSADAMLENVIEKQAYNREAIAKLKLDKYPLYVEREWWKEGKRMTFWSTWRMLKDVKRRRRLAELGPDRMRLKALKENTILPQAVRDECAEQLHNMDRYSRPNLILNMCQFTGRQRGKIKPYRVNRHIFRVTAMKLLISLLFALFSATHGSSIYFAAVPSSVHLPKNAALSASQIPQLNKFLLGLSSEAPSTWTGTGDLFSRPKALAMVSVMGVKSLSLSPVKATYPLDGDMSNMDSVSETLKQTFDENFEWLEASSGKISGTKIGTLANDEKQRNVKARVAPLRGEIESIYKIADSLIESGAQLSTSSPALIMIRVTGLPVAAQISYDDYQNGVKELGAAINYLTEALSTAYGDQALVEVTTEQSPDITKANAASEKLHNIRKRQAETPFVKHITAMRKALNVYQFTSSDYPAIFAIFAGVVIVLSVAVLFIAFTSSDYPAIFAIFAGVVIVLSVAVLFIAVGIWNMDPGKDSIIYRMTTTRMKKD</sequence>
<dbReference type="Pfam" id="PF07850">
    <property type="entry name" value="Renin_r"/>
    <property type="match status" value="2"/>
</dbReference>
<feature type="transmembrane region" description="Helical" evidence="9">
    <location>
        <begin position="735"/>
        <end position="756"/>
    </location>
</feature>
<dbReference type="GO" id="GO:1990904">
    <property type="term" value="C:ribonucleoprotein complex"/>
    <property type="evidence" value="ECO:0007669"/>
    <property type="project" value="UniProtKB-KW"/>
</dbReference>
<organism evidence="12 13">
    <name type="scientific">Toxocara canis</name>
    <name type="common">Canine roundworm</name>
    <dbReference type="NCBI Taxonomy" id="6265"/>
    <lineage>
        <taxon>Eukaryota</taxon>
        <taxon>Metazoa</taxon>
        <taxon>Ecdysozoa</taxon>
        <taxon>Nematoda</taxon>
        <taxon>Chromadorea</taxon>
        <taxon>Rhabditida</taxon>
        <taxon>Spirurina</taxon>
        <taxon>Ascaridomorpha</taxon>
        <taxon>Ascaridoidea</taxon>
        <taxon>Toxocaridae</taxon>
        <taxon>Toxocara</taxon>
    </lineage>
</organism>
<evidence type="ECO:0000256" key="8">
    <source>
        <dbReference type="SAM" id="MobiDB-lite"/>
    </source>
</evidence>
<keyword evidence="9" id="KW-0812">Transmembrane</keyword>
<dbReference type="InterPro" id="IPR001209">
    <property type="entry name" value="Ribosomal_uS14"/>
</dbReference>
<dbReference type="Gene3D" id="2.130.10.10">
    <property type="entry name" value="YVTN repeat-like/Quinoprotein amine dehydrogenase"/>
    <property type="match status" value="1"/>
</dbReference>
<feature type="repeat" description="WD" evidence="7">
    <location>
        <begin position="169"/>
        <end position="202"/>
    </location>
</feature>
<evidence type="ECO:0000313" key="13">
    <source>
        <dbReference type="Proteomes" id="UP000031036"/>
    </source>
</evidence>
<dbReference type="OrthoDB" id="1932312at2759"/>
<dbReference type="OMA" id="NCAVMAP"/>
<proteinExistence type="inferred from homology"/>
<dbReference type="SUPFAM" id="SSF57716">
    <property type="entry name" value="Glucocorticoid receptor-like (DNA-binding domain)"/>
    <property type="match status" value="1"/>
</dbReference>
<gene>
    <name evidence="12" type="primary">WDR44</name>
    <name evidence="12" type="ORF">Tcan_08792</name>
</gene>
<feature type="compositionally biased region" description="Polar residues" evidence="8">
    <location>
        <begin position="133"/>
        <end position="145"/>
    </location>
</feature>
<feature type="transmembrane region" description="Helical" evidence="9">
    <location>
        <begin position="1013"/>
        <end position="1035"/>
    </location>
</feature>
<feature type="region of interest" description="Disordered" evidence="8">
    <location>
        <begin position="1"/>
        <end position="31"/>
    </location>
</feature>
<feature type="region of interest" description="Disordered" evidence="8">
    <location>
        <begin position="569"/>
        <end position="597"/>
    </location>
</feature>
<dbReference type="Proteomes" id="UP000031036">
    <property type="component" value="Unassembled WGS sequence"/>
</dbReference>
<name>A0A0B2UU09_TOXCA</name>
<dbReference type="EMBL" id="JPKZ01002896">
    <property type="protein sequence ID" value="KHN74591.1"/>
    <property type="molecule type" value="Genomic_DNA"/>
</dbReference>
<evidence type="ECO:0000259" key="11">
    <source>
        <dbReference type="Pfam" id="PF25294"/>
    </source>
</evidence>
<dbReference type="STRING" id="6265.A0A0B2UU09"/>
<keyword evidence="5" id="KW-0689">Ribosomal protein</keyword>
<feature type="domain" description="Renin receptor N-terminal" evidence="11">
    <location>
        <begin position="755"/>
        <end position="848"/>
    </location>
</feature>
<dbReference type="PANTHER" id="PTHR14221">
    <property type="entry name" value="WD REPEAT DOMAIN 44"/>
    <property type="match status" value="1"/>
</dbReference>
<dbReference type="PROSITE" id="PS50294">
    <property type="entry name" value="WD_REPEATS_REGION"/>
    <property type="match status" value="3"/>
</dbReference>
<dbReference type="SUPFAM" id="SSF50978">
    <property type="entry name" value="WD40 repeat-like"/>
    <property type="match status" value="1"/>
</dbReference>
<dbReference type="InterPro" id="IPR015943">
    <property type="entry name" value="WD40/YVTN_repeat-like_dom_sf"/>
</dbReference>
<protein>
    <recommendedName>
        <fullName evidence="2">WD repeat-containing protein 44</fullName>
    </recommendedName>
</protein>
<evidence type="ECO:0000313" key="12">
    <source>
        <dbReference type="EMBL" id="KHN74591.1"/>
    </source>
</evidence>
<feature type="repeat" description="WD" evidence="7">
    <location>
        <begin position="356"/>
        <end position="376"/>
    </location>
</feature>
<dbReference type="GO" id="GO:0005840">
    <property type="term" value="C:ribosome"/>
    <property type="evidence" value="ECO:0007669"/>
    <property type="project" value="UniProtKB-KW"/>
</dbReference>
<dbReference type="Gene3D" id="1.10.287.1480">
    <property type="match status" value="1"/>
</dbReference>
<feature type="repeat" description="WD" evidence="7">
    <location>
        <begin position="57"/>
        <end position="88"/>
    </location>
</feature>
<feature type="domain" description="Renin receptor-like C-terminal transmembrane spanning segment" evidence="10">
    <location>
        <begin position="1035"/>
        <end position="1086"/>
    </location>
</feature>
<feature type="domain" description="Renin receptor-like C-terminal transmembrane spanning segment" evidence="10">
    <location>
        <begin position="992"/>
        <end position="1034"/>
    </location>
</feature>
<evidence type="ECO:0000256" key="9">
    <source>
        <dbReference type="SAM" id="Phobius"/>
    </source>
</evidence>
<keyword evidence="3 7" id="KW-0853">WD repeat</keyword>
<dbReference type="Pfam" id="PF00253">
    <property type="entry name" value="Ribosomal_S14"/>
    <property type="match status" value="1"/>
</dbReference>
<dbReference type="AlphaFoldDB" id="A0A0B2UU09"/>
<reference evidence="12 13" key="1">
    <citation type="submission" date="2014-11" db="EMBL/GenBank/DDBJ databases">
        <title>Genetic blueprint of the zoonotic pathogen Toxocara canis.</title>
        <authorList>
            <person name="Zhu X.-Q."/>
            <person name="Korhonen P.K."/>
            <person name="Cai H."/>
            <person name="Young N.D."/>
            <person name="Nejsum P."/>
            <person name="von Samson-Himmelstjerna G."/>
            <person name="Boag P.R."/>
            <person name="Tan P."/>
            <person name="Li Q."/>
            <person name="Min J."/>
            <person name="Yang Y."/>
            <person name="Wang X."/>
            <person name="Fang X."/>
            <person name="Hall R.S."/>
            <person name="Hofmann A."/>
            <person name="Sternberg P.W."/>
            <person name="Jex A.R."/>
            <person name="Gasser R.B."/>
        </authorList>
    </citation>
    <scope>NUCLEOTIDE SEQUENCE [LARGE SCALE GENOMIC DNA]</scope>
    <source>
        <strain evidence="12">PN_DK_2014</strain>
    </source>
</reference>
<dbReference type="CDD" id="cd00200">
    <property type="entry name" value="WD40"/>
    <property type="match status" value="1"/>
</dbReference>
<dbReference type="InterPro" id="IPR057318">
    <property type="entry name" value="RENR_N"/>
</dbReference>
<keyword evidence="9" id="KW-1133">Transmembrane helix</keyword>
<evidence type="ECO:0000256" key="3">
    <source>
        <dbReference type="ARBA" id="ARBA00022574"/>
    </source>
</evidence>
<dbReference type="GO" id="GO:0003735">
    <property type="term" value="F:structural constituent of ribosome"/>
    <property type="evidence" value="ECO:0007669"/>
    <property type="project" value="InterPro"/>
</dbReference>
<accession>A0A0B2UU09</accession>